<dbReference type="InterPro" id="IPR052381">
    <property type="entry name" value="AAA_domain_protein"/>
</dbReference>
<dbReference type="Gene3D" id="1.10.8.60">
    <property type="match status" value="1"/>
</dbReference>
<dbReference type="GO" id="GO:0005524">
    <property type="term" value="F:ATP binding"/>
    <property type="evidence" value="ECO:0007669"/>
    <property type="project" value="UniProtKB-KW"/>
</dbReference>
<keyword evidence="1" id="KW-0547">Nucleotide-binding</keyword>
<dbReference type="Pfam" id="PF00004">
    <property type="entry name" value="AAA"/>
    <property type="match status" value="1"/>
</dbReference>
<dbReference type="PANTHER" id="PTHR42960:SF1">
    <property type="entry name" value="YCF46 PROTEIN"/>
    <property type="match status" value="1"/>
</dbReference>
<feature type="domain" description="AAA+ ATPase" evidence="5">
    <location>
        <begin position="276"/>
        <end position="413"/>
    </location>
</feature>
<reference evidence="6 7" key="1">
    <citation type="submission" date="2017-09" db="EMBL/GenBank/DDBJ databases">
        <title>Depth-based differentiation of microbial function through sediment-hosted aquifers and enrichment of novel symbionts in the deep terrestrial subsurface.</title>
        <authorList>
            <person name="Probst A.J."/>
            <person name="Ladd B."/>
            <person name="Jarett J.K."/>
            <person name="Geller-Mcgrath D.E."/>
            <person name="Sieber C.M."/>
            <person name="Emerson J.B."/>
            <person name="Anantharaman K."/>
            <person name="Thomas B.C."/>
            <person name="Malmstrom R."/>
            <person name="Stieglmeier M."/>
            <person name="Klingl A."/>
            <person name="Woyke T."/>
            <person name="Ryan C.M."/>
            <person name="Banfield J.F."/>
        </authorList>
    </citation>
    <scope>NUCLEOTIDE SEQUENCE [LARGE SCALE GENOMIC DNA]</scope>
    <source>
        <strain evidence="6">CG17_big_fil_post_rev_8_21_14_2_50_48_46</strain>
    </source>
</reference>
<dbReference type="InterPro" id="IPR003593">
    <property type="entry name" value="AAA+_ATPase"/>
</dbReference>
<gene>
    <name evidence="6" type="ORF">COW36_13360</name>
</gene>
<dbReference type="EMBL" id="PFFQ01000038">
    <property type="protein sequence ID" value="PIW16375.1"/>
    <property type="molecule type" value="Genomic_DNA"/>
</dbReference>
<dbReference type="SMART" id="SM00382">
    <property type="entry name" value="AAA"/>
    <property type="match status" value="1"/>
</dbReference>
<evidence type="ECO:0000256" key="1">
    <source>
        <dbReference type="ARBA" id="ARBA00022741"/>
    </source>
</evidence>
<comment type="caution">
    <text evidence="6">The sequence shown here is derived from an EMBL/GenBank/DDBJ whole genome shotgun (WGS) entry which is preliminary data.</text>
</comment>
<dbReference type="PANTHER" id="PTHR42960">
    <property type="entry name" value="YCF46 PROTEIN"/>
    <property type="match status" value="1"/>
</dbReference>
<proteinExistence type="inferred from homology"/>
<dbReference type="GO" id="GO:0016887">
    <property type="term" value="F:ATP hydrolysis activity"/>
    <property type="evidence" value="ECO:0007669"/>
    <property type="project" value="InterPro"/>
</dbReference>
<evidence type="ECO:0000313" key="7">
    <source>
        <dbReference type="Proteomes" id="UP000231019"/>
    </source>
</evidence>
<dbReference type="AlphaFoldDB" id="A0A2M7G3H7"/>
<evidence type="ECO:0000259" key="5">
    <source>
        <dbReference type="SMART" id="SM00382"/>
    </source>
</evidence>
<dbReference type="CDD" id="cd19507">
    <property type="entry name" value="RecA-like_Ycf46-like"/>
    <property type="match status" value="1"/>
</dbReference>
<keyword evidence="2" id="KW-0067">ATP-binding</keyword>
<dbReference type="InterPro" id="IPR027417">
    <property type="entry name" value="P-loop_NTPase"/>
</dbReference>
<protein>
    <recommendedName>
        <fullName evidence="4">Uncharacterized AAA domain-containing protein ycf46</fullName>
    </recommendedName>
</protein>
<sequence>MQNQKNRNETNALIDEVHVMIRARYPLIYVVSWEEKRVENLLIEIARSRNKAIFNWTITQGIQNLEAGSAAKKLFENTQDPVAALDYIERYQKGALFILKDFHPFMHDARVIRRLRDLTIALKTSFKTIIILSPVPRVPEELEKDMAMVDFPLPNLPELGKKLDDIINSVSNNPNVKINLQTGDREKLLQAAQGLTLVEAENVFAKAIVAKGRIDPQDIPIILLEKKQIIRKSGILEYFSPEATIDSVGGLDHLKSWMSKRSLAFSENARNYGLPHPKGVLLIGVSGSGKSLVAKAVSALWNLPLLRLDIGSVFSGLVGSSEANIRTVIKTAESIAPCLLWLDELDKGMSGVHSSNFSDGGTTARVLSSFLTWMQEKTAPVFLIATANDISALPPELLRKGRFDEIFFLDLPSQRERMEIFKIHLQQRGRDPQSFDVKLLADLSKGFSGAEIEQVVISALYDSFDSRRELQNQDLINTIRQSVPLSHTMREAIDALRQWAQTRARPASGDPQEMVLGE</sequence>
<name>A0A2M7G3H7_9BACT</name>
<evidence type="ECO:0000256" key="2">
    <source>
        <dbReference type="ARBA" id="ARBA00022840"/>
    </source>
</evidence>
<dbReference type="SUPFAM" id="SSF52540">
    <property type="entry name" value="P-loop containing nucleoside triphosphate hydrolases"/>
    <property type="match status" value="1"/>
</dbReference>
<evidence type="ECO:0000256" key="4">
    <source>
        <dbReference type="ARBA" id="ARBA00040480"/>
    </source>
</evidence>
<organism evidence="6 7">
    <name type="scientific">bacterium (Candidatus Blackallbacteria) CG17_big_fil_post_rev_8_21_14_2_50_48_46</name>
    <dbReference type="NCBI Taxonomy" id="2014261"/>
    <lineage>
        <taxon>Bacteria</taxon>
        <taxon>Candidatus Blackallbacteria</taxon>
    </lineage>
</organism>
<accession>A0A2M7G3H7</accession>
<dbReference type="InterPro" id="IPR003959">
    <property type="entry name" value="ATPase_AAA_core"/>
</dbReference>
<dbReference type="Proteomes" id="UP000231019">
    <property type="component" value="Unassembled WGS sequence"/>
</dbReference>
<evidence type="ECO:0000256" key="3">
    <source>
        <dbReference type="ARBA" id="ARBA00038088"/>
    </source>
</evidence>
<evidence type="ECO:0000313" key="6">
    <source>
        <dbReference type="EMBL" id="PIW16375.1"/>
    </source>
</evidence>
<comment type="similarity">
    <text evidence="3">Belongs to the AAA ATPase family. Highly divergent.</text>
</comment>
<dbReference type="Gene3D" id="3.40.50.300">
    <property type="entry name" value="P-loop containing nucleotide triphosphate hydrolases"/>
    <property type="match status" value="1"/>
</dbReference>